<evidence type="ECO:0000256" key="5">
    <source>
        <dbReference type="SAM" id="MobiDB-lite"/>
    </source>
</evidence>
<keyword evidence="1 4" id="KW-0808">Transferase</keyword>
<evidence type="ECO:0000256" key="2">
    <source>
        <dbReference type="ARBA" id="ARBA00022741"/>
    </source>
</evidence>
<gene>
    <name evidence="7" type="ORF">g.19218</name>
</gene>
<dbReference type="Gene3D" id="1.20.1200.10">
    <property type="entry name" value="Cobalamin adenosyltransferase-like"/>
    <property type="match status" value="1"/>
</dbReference>
<name>A0A1B6L6W8_9HEMI</name>
<organism evidence="7">
    <name type="scientific">Graphocephala atropunctata</name>
    <dbReference type="NCBI Taxonomy" id="36148"/>
    <lineage>
        <taxon>Eukaryota</taxon>
        <taxon>Metazoa</taxon>
        <taxon>Ecdysozoa</taxon>
        <taxon>Arthropoda</taxon>
        <taxon>Hexapoda</taxon>
        <taxon>Insecta</taxon>
        <taxon>Pterygota</taxon>
        <taxon>Neoptera</taxon>
        <taxon>Paraneoptera</taxon>
        <taxon>Hemiptera</taxon>
        <taxon>Auchenorrhyncha</taxon>
        <taxon>Membracoidea</taxon>
        <taxon>Cicadellidae</taxon>
        <taxon>Cicadellinae</taxon>
        <taxon>Cicadellini</taxon>
        <taxon>Graphocephala</taxon>
    </lineage>
</organism>
<dbReference type="Pfam" id="PF01923">
    <property type="entry name" value="Cob_adeno_trans"/>
    <property type="match status" value="1"/>
</dbReference>
<proteinExistence type="inferred from homology"/>
<protein>
    <recommendedName>
        <fullName evidence="6">Cobalamin adenosyltransferase-like domain-containing protein</fullName>
    </recommendedName>
</protein>
<dbReference type="NCBIfam" id="TIGR00636">
    <property type="entry name" value="PduO_Nterm"/>
    <property type="match status" value="1"/>
</dbReference>
<feature type="compositionally biased region" description="Basic and acidic residues" evidence="5">
    <location>
        <begin position="220"/>
        <end position="238"/>
    </location>
</feature>
<dbReference type="InterPro" id="IPR016030">
    <property type="entry name" value="CblAdoTrfase-like"/>
</dbReference>
<evidence type="ECO:0000256" key="1">
    <source>
        <dbReference type="ARBA" id="ARBA00022679"/>
    </source>
</evidence>
<dbReference type="GO" id="GO:0008817">
    <property type="term" value="F:corrinoid adenosyltransferase activity"/>
    <property type="evidence" value="ECO:0007669"/>
    <property type="project" value="TreeGrafter"/>
</dbReference>
<dbReference type="GO" id="GO:0005524">
    <property type="term" value="F:ATP binding"/>
    <property type="evidence" value="ECO:0007669"/>
    <property type="project" value="UniProtKB-UniRule"/>
</dbReference>
<dbReference type="AlphaFoldDB" id="A0A1B6L6W8"/>
<keyword evidence="3 4" id="KW-0067">ATP-binding</keyword>
<evidence type="ECO:0000256" key="4">
    <source>
        <dbReference type="RuleBase" id="RU366026"/>
    </source>
</evidence>
<dbReference type="InterPro" id="IPR036451">
    <property type="entry name" value="CblAdoTrfase-like_sf"/>
</dbReference>
<reference evidence="7" key="1">
    <citation type="submission" date="2015-11" db="EMBL/GenBank/DDBJ databases">
        <title>De novo transcriptome assembly of four potential Pierce s Disease insect vectors from Arizona vineyards.</title>
        <authorList>
            <person name="Tassone E.E."/>
        </authorList>
    </citation>
    <scope>NUCLEOTIDE SEQUENCE</scope>
</reference>
<evidence type="ECO:0000259" key="6">
    <source>
        <dbReference type="Pfam" id="PF01923"/>
    </source>
</evidence>
<dbReference type="InterPro" id="IPR029499">
    <property type="entry name" value="PduO-typ"/>
</dbReference>
<feature type="region of interest" description="Disordered" evidence="5">
    <location>
        <begin position="209"/>
        <end position="238"/>
    </location>
</feature>
<keyword evidence="2 4" id="KW-0547">Nucleotide-binding</keyword>
<dbReference type="PANTHER" id="PTHR12213">
    <property type="entry name" value="CORRINOID ADENOSYLTRANSFERASE"/>
    <property type="match status" value="1"/>
</dbReference>
<dbReference type="PANTHER" id="PTHR12213:SF0">
    <property type="entry name" value="CORRINOID ADENOSYLTRANSFERASE MMAB"/>
    <property type="match status" value="1"/>
</dbReference>
<dbReference type="SUPFAM" id="SSF89028">
    <property type="entry name" value="Cobalamin adenosyltransferase-like"/>
    <property type="match status" value="1"/>
</dbReference>
<sequence>MEAIRKLRKVLPGGVRLLSIRYNSNSNKEKKPVEEQAPAEEAPLPFSREGDSGYSLVNDLKLPKDDRIFHAIGNTDELLCHLGVARENAIKNKHPYTDKLTRIQTMLVDIVLAISKQNTKESFPAKNTKELEEWIIQYSKDLTPPEKYLLPGGGKVSTSLHVARSVCRRAERTVLPLINEGHLDKEIQVYFNRLADLLFTWARFAAKRDERSESVYTPKSESKKKSAEAKPEPKEPSR</sequence>
<feature type="region of interest" description="Disordered" evidence="5">
    <location>
        <begin position="26"/>
        <end position="50"/>
    </location>
</feature>
<evidence type="ECO:0000256" key="3">
    <source>
        <dbReference type="ARBA" id="ARBA00022840"/>
    </source>
</evidence>
<dbReference type="EMBL" id="GEBQ01020540">
    <property type="protein sequence ID" value="JAT19437.1"/>
    <property type="molecule type" value="Transcribed_RNA"/>
</dbReference>
<accession>A0A1B6L6W8</accession>
<evidence type="ECO:0000313" key="7">
    <source>
        <dbReference type="EMBL" id="JAT19437.1"/>
    </source>
</evidence>
<feature type="domain" description="Cobalamin adenosyltransferase-like" evidence="6">
    <location>
        <begin position="47"/>
        <end position="205"/>
    </location>
</feature>
<comment type="similarity">
    <text evidence="4">Belongs to the Cob(I)alamin adenosyltransferase family.</text>
</comment>